<evidence type="ECO:0000313" key="2">
    <source>
        <dbReference type="Proteomes" id="UP001589858"/>
    </source>
</evidence>
<sequence>MEQKHTIVETQPYIKQAERIGLSPTEMAAIKLYLAENPTAGDIIKGSGGVRKVRFSRPGTGKSGGVRLFTFYWTIDEPLFLLWVIAKTQQANVSPQFVNALHDVVKELKNG</sequence>
<comment type="caution">
    <text evidence="1">The sequence shown here is derived from an EMBL/GenBank/DDBJ whole genome shotgun (WGS) entry which is preliminary data.</text>
</comment>
<proteinExistence type="predicted"/>
<dbReference type="RefSeq" id="WP_267220271.1">
    <property type="nucleotide sequence ID" value="NZ_JAPCWC010000007.1"/>
</dbReference>
<dbReference type="Proteomes" id="UP001589858">
    <property type="component" value="Unassembled WGS sequence"/>
</dbReference>
<dbReference type="EMBL" id="JBHLTM010000009">
    <property type="protein sequence ID" value="MFC0683423.1"/>
    <property type="molecule type" value="Genomic_DNA"/>
</dbReference>
<protein>
    <submittedName>
        <fullName evidence="1">Type II toxin-antitoxin system RelE/ParE family toxin</fullName>
    </submittedName>
</protein>
<accession>A0ABV6S5N2</accession>
<dbReference type="Pfam" id="PF06296">
    <property type="entry name" value="RelE"/>
    <property type="match status" value="1"/>
</dbReference>
<dbReference type="PIRSF" id="PIRSF039032">
    <property type="entry name" value="HigB-2"/>
    <property type="match status" value="1"/>
</dbReference>
<name>A0ABV6S5N2_9SPHN</name>
<organism evidence="1 2">
    <name type="scientific">Novosphingobium clariflavum</name>
    <dbReference type="NCBI Taxonomy" id="2029884"/>
    <lineage>
        <taxon>Bacteria</taxon>
        <taxon>Pseudomonadati</taxon>
        <taxon>Pseudomonadota</taxon>
        <taxon>Alphaproteobacteria</taxon>
        <taxon>Sphingomonadales</taxon>
        <taxon>Sphingomonadaceae</taxon>
        <taxon>Novosphingobium</taxon>
    </lineage>
</organism>
<keyword evidence="2" id="KW-1185">Reference proteome</keyword>
<reference evidence="1 2" key="1">
    <citation type="submission" date="2024-09" db="EMBL/GenBank/DDBJ databases">
        <authorList>
            <person name="Sun Q."/>
            <person name="Mori K."/>
        </authorList>
    </citation>
    <scope>NUCLEOTIDE SEQUENCE [LARGE SCALE GENOMIC DNA]</scope>
    <source>
        <strain evidence="1 2">CICC 11035S</strain>
    </source>
</reference>
<dbReference type="InterPro" id="IPR009387">
    <property type="entry name" value="HigB-2"/>
</dbReference>
<gene>
    <name evidence="1" type="ORF">ACFFF8_02315</name>
</gene>
<evidence type="ECO:0000313" key="1">
    <source>
        <dbReference type="EMBL" id="MFC0683423.1"/>
    </source>
</evidence>